<organism evidence="2 3">
    <name type="scientific">Paracoccus yeei</name>
    <dbReference type="NCBI Taxonomy" id="147645"/>
    <lineage>
        <taxon>Bacteria</taxon>
        <taxon>Pseudomonadati</taxon>
        <taxon>Pseudomonadota</taxon>
        <taxon>Alphaproteobacteria</taxon>
        <taxon>Rhodobacterales</taxon>
        <taxon>Paracoccaceae</taxon>
        <taxon>Paracoccus</taxon>
    </lineage>
</organism>
<reference evidence="3" key="1">
    <citation type="submission" date="2018-07" db="EMBL/GenBank/DDBJ databases">
        <title>Genome Structure of the Opportunistic Pathogen Paracoccus yeei (Alphaproteobacteria) and Identification of Putative Virulence Factors.</title>
        <authorList>
            <person name="Lasek R."/>
            <person name="Szuplewska M."/>
            <person name="Mitura M."/>
            <person name="Decewicz P."/>
            <person name="Chmielowska C."/>
            <person name="Pawlot A."/>
            <person name="Sentkowska D."/>
            <person name="Czarnecki J."/>
            <person name="Bartosik D."/>
        </authorList>
    </citation>
    <scope>NUCLEOTIDE SEQUENCE [LARGE SCALE GENOMIC DNA]</scope>
    <source>
        <strain evidence="3">CCUG 32053</strain>
    </source>
</reference>
<dbReference type="EMBL" id="CP031078">
    <property type="protein sequence ID" value="AYF01571.1"/>
    <property type="molecule type" value="Genomic_DNA"/>
</dbReference>
<name>A0A386UM25_9RHOB</name>
<feature type="region of interest" description="Disordered" evidence="1">
    <location>
        <begin position="1"/>
        <end position="20"/>
    </location>
</feature>
<protein>
    <submittedName>
        <fullName evidence="2">Uncharacterized protein</fullName>
    </submittedName>
</protein>
<evidence type="ECO:0000313" key="3">
    <source>
        <dbReference type="Proteomes" id="UP000272010"/>
    </source>
</evidence>
<evidence type="ECO:0000313" key="2">
    <source>
        <dbReference type="EMBL" id="AYF01571.1"/>
    </source>
</evidence>
<evidence type="ECO:0000256" key="1">
    <source>
        <dbReference type="SAM" id="MobiDB-lite"/>
    </source>
</evidence>
<proteinExistence type="predicted"/>
<sequence length="42" mass="4622">MFVENVPDIPDGGLDKGPSLTERRAGRAAIYRTAMLMGVFRI</sequence>
<accession>A0A386UM25</accession>
<dbReference type="Proteomes" id="UP000272010">
    <property type="component" value="Chromosome"/>
</dbReference>
<gene>
    <name evidence="2" type="ORF">PY32053_01954</name>
</gene>
<dbReference type="AlphaFoldDB" id="A0A386UM25"/>